<keyword evidence="4" id="KW-0040">ANK repeat</keyword>
<dbReference type="EMBL" id="JARKIB010000079">
    <property type="protein sequence ID" value="KAJ7746584.1"/>
    <property type="molecule type" value="Genomic_DNA"/>
</dbReference>
<organism evidence="7 8">
    <name type="scientific">Mycena metata</name>
    <dbReference type="NCBI Taxonomy" id="1033252"/>
    <lineage>
        <taxon>Eukaryota</taxon>
        <taxon>Fungi</taxon>
        <taxon>Dikarya</taxon>
        <taxon>Basidiomycota</taxon>
        <taxon>Agaricomycotina</taxon>
        <taxon>Agaricomycetes</taxon>
        <taxon>Agaricomycetidae</taxon>
        <taxon>Agaricales</taxon>
        <taxon>Marasmiineae</taxon>
        <taxon>Mycenaceae</taxon>
        <taxon>Mycena</taxon>
    </lineage>
</organism>
<reference evidence="7" key="1">
    <citation type="submission" date="2023-03" db="EMBL/GenBank/DDBJ databases">
        <title>Massive genome expansion in bonnet fungi (Mycena s.s.) driven by repeated elements and novel gene families across ecological guilds.</title>
        <authorList>
            <consortium name="Lawrence Berkeley National Laboratory"/>
            <person name="Harder C.B."/>
            <person name="Miyauchi S."/>
            <person name="Viragh M."/>
            <person name="Kuo A."/>
            <person name="Thoen E."/>
            <person name="Andreopoulos B."/>
            <person name="Lu D."/>
            <person name="Skrede I."/>
            <person name="Drula E."/>
            <person name="Henrissat B."/>
            <person name="Morin E."/>
            <person name="Kohler A."/>
            <person name="Barry K."/>
            <person name="LaButti K."/>
            <person name="Morin E."/>
            <person name="Salamov A."/>
            <person name="Lipzen A."/>
            <person name="Mereny Z."/>
            <person name="Hegedus B."/>
            <person name="Baldrian P."/>
            <person name="Stursova M."/>
            <person name="Weitz H."/>
            <person name="Taylor A."/>
            <person name="Grigoriev I.V."/>
            <person name="Nagy L.G."/>
            <person name="Martin F."/>
            <person name="Kauserud H."/>
        </authorList>
    </citation>
    <scope>NUCLEOTIDE SEQUENCE</scope>
    <source>
        <strain evidence="7">CBHHK182m</strain>
    </source>
</reference>
<keyword evidence="2 5" id="KW-0863">Zinc-finger</keyword>
<dbReference type="Pfam" id="PF02810">
    <property type="entry name" value="SEC-C"/>
    <property type="match status" value="1"/>
</dbReference>
<dbReference type="AlphaFoldDB" id="A0AAD7IPV6"/>
<feature type="domain" description="MYND-type" evidence="6">
    <location>
        <begin position="413"/>
        <end position="455"/>
    </location>
</feature>
<dbReference type="SUPFAM" id="SSF144232">
    <property type="entry name" value="HIT/MYND zinc finger-like"/>
    <property type="match status" value="1"/>
</dbReference>
<keyword evidence="1" id="KW-0479">Metal-binding</keyword>
<protein>
    <recommendedName>
        <fullName evidence="6">MYND-type domain-containing protein</fullName>
    </recommendedName>
</protein>
<keyword evidence="3" id="KW-0862">Zinc</keyword>
<evidence type="ECO:0000256" key="4">
    <source>
        <dbReference type="PROSITE-ProRule" id="PRU00023"/>
    </source>
</evidence>
<accession>A0AAD7IPV6</accession>
<dbReference type="Gene3D" id="6.10.140.2220">
    <property type="match status" value="1"/>
</dbReference>
<keyword evidence="8" id="KW-1185">Reference proteome</keyword>
<gene>
    <name evidence="7" type="ORF">B0H16DRAFT_1421490</name>
</gene>
<dbReference type="PROSITE" id="PS50088">
    <property type="entry name" value="ANK_REPEAT"/>
    <property type="match status" value="1"/>
</dbReference>
<dbReference type="InterPro" id="IPR004027">
    <property type="entry name" value="SEC_C_motif"/>
</dbReference>
<dbReference type="SUPFAM" id="SSF48403">
    <property type="entry name" value="Ankyrin repeat"/>
    <property type="match status" value="1"/>
</dbReference>
<evidence type="ECO:0000256" key="2">
    <source>
        <dbReference type="ARBA" id="ARBA00022771"/>
    </source>
</evidence>
<dbReference type="GO" id="GO:0008270">
    <property type="term" value="F:zinc ion binding"/>
    <property type="evidence" value="ECO:0007669"/>
    <property type="project" value="UniProtKB-KW"/>
</dbReference>
<dbReference type="Pfam" id="PF01753">
    <property type="entry name" value="zf-MYND"/>
    <property type="match status" value="1"/>
</dbReference>
<feature type="repeat" description="ANK" evidence="4">
    <location>
        <begin position="68"/>
        <end position="100"/>
    </location>
</feature>
<evidence type="ECO:0000256" key="5">
    <source>
        <dbReference type="PROSITE-ProRule" id="PRU00134"/>
    </source>
</evidence>
<sequence length="515" mass="57951">MPRSQRTQPLLPADLVKKIMSDEIMSDFQSSVFTQMEHEDRLAMRNWEKPRSPDSFVQDPSIGWMPEMNRTPLHLAAYDGDVLAVYERIGVGATADKPDSSGITPICLAISHLALVSSPNVVGFTSNGSLKSTSALKREASRLKCVIRILVEQHVVLDRFTQGQPLINLLCRSAAWDTITLFLEHGATPPGNLLPLFPAPADRARFTSLVKSHSAKSRPPRKCPCWSGKIVSECHGKEARPYPLDYVCVCGSGKTYKKCCFSRKHYVLEKWDPTVQRIMHDYDNSHLPVTALVQAVKEREEVLAKAAGIQLEDVAFTRQALRPDQVKILREAALRGVGVLDPAFAYAVERVDFVPRPQSRKGSRHLSESRQRRWNTLVDEYIEKQGDNRSKYEIERAAKIGTWNGALIRTCEGPDCNTVEGTGNVTLQICSKCKISVYCTRICQKAAWKMHKTECTKDGQREQSLPSQDIIARRLDNLNEDLLERFEDLFAASQPAFEFASAVNRFNEEIASRRH</sequence>
<name>A0AAD7IPV6_9AGAR</name>
<evidence type="ECO:0000313" key="7">
    <source>
        <dbReference type="EMBL" id="KAJ7746584.1"/>
    </source>
</evidence>
<dbReference type="InterPro" id="IPR002893">
    <property type="entry name" value="Znf_MYND"/>
</dbReference>
<dbReference type="Proteomes" id="UP001215598">
    <property type="component" value="Unassembled WGS sequence"/>
</dbReference>
<dbReference type="InterPro" id="IPR036770">
    <property type="entry name" value="Ankyrin_rpt-contain_sf"/>
</dbReference>
<proteinExistence type="predicted"/>
<evidence type="ECO:0000256" key="3">
    <source>
        <dbReference type="ARBA" id="ARBA00022833"/>
    </source>
</evidence>
<dbReference type="Gene3D" id="1.25.40.20">
    <property type="entry name" value="Ankyrin repeat-containing domain"/>
    <property type="match status" value="1"/>
</dbReference>
<dbReference type="InterPro" id="IPR002110">
    <property type="entry name" value="Ankyrin_rpt"/>
</dbReference>
<dbReference type="PROSITE" id="PS50865">
    <property type="entry name" value="ZF_MYND_2"/>
    <property type="match status" value="1"/>
</dbReference>
<evidence type="ECO:0000259" key="6">
    <source>
        <dbReference type="PROSITE" id="PS50865"/>
    </source>
</evidence>
<comment type="caution">
    <text evidence="7">The sequence shown here is derived from an EMBL/GenBank/DDBJ whole genome shotgun (WGS) entry which is preliminary data.</text>
</comment>
<evidence type="ECO:0000256" key="1">
    <source>
        <dbReference type="ARBA" id="ARBA00022723"/>
    </source>
</evidence>
<evidence type="ECO:0000313" key="8">
    <source>
        <dbReference type="Proteomes" id="UP001215598"/>
    </source>
</evidence>